<protein>
    <submittedName>
        <fullName evidence="1">Uncharacterized protein</fullName>
    </submittedName>
</protein>
<accession>A0A652LDR3</accession>
<proteinExistence type="predicted"/>
<organism evidence="1">
    <name type="scientific">Streptomyces sp. gb1(2016)</name>
    <dbReference type="NCBI Taxonomy" id="1828321"/>
    <lineage>
        <taxon>Bacteria</taxon>
        <taxon>Bacillati</taxon>
        <taxon>Actinomycetota</taxon>
        <taxon>Actinomycetes</taxon>
        <taxon>Kitasatosporales</taxon>
        <taxon>Streptomycetaceae</taxon>
        <taxon>Streptomyces</taxon>
    </lineage>
</organism>
<dbReference type="AlphaFoldDB" id="A0A652LDR3"/>
<comment type="caution">
    <text evidence="1">The sequence shown here is derived from an EMBL/GenBank/DDBJ whole genome shotgun (WGS) entry which is preliminary data.</text>
</comment>
<reference evidence="1" key="1">
    <citation type="submission" date="2018-10" db="EMBL/GenBank/DDBJ databases">
        <authorList>
            <person name="Hariharan J."/>
            <person name="Choudoir M.J."/>
            <person name="Diebold P."/>
            <person name="Panke-Buisse K."/>
            <person name="Campbell A.N."/>
            <person name="Buckley D.H."/>
        </authorList>
    </citation>
    <scope>NUCLEOTIDE SEQUENCE</scope>
    <source>
        <strain evidence="1">Gb1</strain>
    </source>
</reference>
<sequence length="150" mass="15710">MDTELAALAASGATTLVSLMVTDSWAQARELVGRLISRNDPGGAAVADLDTTRDRLLAADAYDGAVTAQDITDHWHAQFHELLRNGSVTSGGLRDLVTVLQRLADTSAPLPLTVRNDITGGVQHGPVIQAGRITGLTFRDRGPDTPEGGG</sequence>
<dbReference type="RefSeq" id="WP_147982438.1">
    <property type="nucleotide sequence ID" value="NZ_RDBM01000009.1"/>
</dbReference>
<dbReference type="EMBL" id="RDBM01000009">
    <property type="protein sequence ID" value="TXS33891.1"/>
    <property type="molecule type" value="Genomic_DNA"/>
</dbReference>
<name>A0A652LDR3_9ACTN</name>
<evidence type="ECO:0000313" key="1">
    <source>
        <dbReference type="EMBL" id="TXS33891.1"/>
    </source>
</evidence>
<gene>
    <name evidence="1" type="ORF">EAO74_02050</name>
</gene>